<keyword evidence="3" id="KW-0862">Zinc</keyword>
<dbReference type="EMBL" id="ML002345">
    <property type="protein sequence ID" value="RKP38635.1"/>
    <property type="molecule type" value="Genomic_DNA"/>
</dbReference>
<dbReference type="Proteomes" id="UP000268162">
    <property type="component" value="Unassembled WGS sequence"/>
</dbReference>
<dbReference type="InterPro" id="IPR000306">
    <property type="entry name" value="Znf_FYVE"/>
</dbReference>
<sequence length="483" mass="52845">MSYAGLPPPPPPPPPRARRGLAALPPRRLKAGPSPTRSHTTEFLALRTATTKRLLLEENKLRQRLEKMDALHSQRPSSSHSTLLSSAASIGGLSTSSSSVTGGRLVSPSAANLRQAEQAIVKWEADGEVHACRVCREPLGGLLQRKHHCRLCGQVICYRPQCSSNLTLSMRPGRNEPATIRVCSRCTSILDRREFIVVAIRSKTHTLTAYQTIVRYRSTIDKLLPKFDELVLKLSKEADLTETHIDYQVAAKLRRDLLENLSQLDRASDQRLHNAIYQYCAQYLQQRMFSLSLLPKLLGSQTPPSSQHSVSGRSSRATLNNGPPDGPRSSSRTVRIKGLQSPPTQSSERSSPPTTPSSDSPKEYPNGGELITAAATTPSRAGESPSTADGSVVSGFLNFFSLGGLTRTTSVGSRNSASVRLAAEDLAQELDRLDVLREQRFLVEGFLQDAVQHRRLEDAKTLRASLGELEEEINGIEAVIPTI</sequence>
<dbReference type="PANTHER" id="PTHR13510:SF44">
    <property type="entry name" value="RABENOSYN-5"/>
    <property type="match status" value="1"/>
</dbReference>
<dbReference type="InterPro" id="IPR052727">
    <property type="entry name" value="Rab4/Rab5_effector"/>
</dbReference>
<keyword evidence="5" id="KW-0175">Coiled coil</keyword>
<keyword evidence="9" id="KW-1185">Reference proteome</keyword>
<dbReference type="InterPro" id="IPR011011">
    <property type="entry name" value="Znf_FYVE_PHD"/>
</dbReference>
<gene>
    <name evidence="8" type="ORF">BJ085DRAFT_34017</name>
</gene>
<feature type="region of interest" description="Disordered" evidence="6">
    <location>
        <begin position="300"/>
        <end position="369"/>
    </location>
</feature>
<evidence type="ECO:0000256" key="4">
    <source>
        <dbReference type="PROSITE-ProRule" id="PRU00091"/>
    </source>
</evidence>
<dbReference type="PANTHER" id="PTHR13510">
    <property type="entry name" value="FYVE-FINGER-CONTAINING RAB5 EFFECTOR PROTEIN RABENOSYN-5-RELATED"/>
    <property type="match status" value="1"/>
</dbReference>
<dbReference type="PROSITE" id="PS50178">
    <property type="entry name" value="ZF_FYVE"/>
    <property type="match status" value="1"/>
</dbReference>
<evidence type="ECO:0000256" key="6">
    <source>
        <dbReference type="SAM" id="MobiDB-lite"/>
    </source>
</evidence>
<feature type="compositionally biased region" description="Pro residues" evidence="6">
    <location>
        <begin position="1"/>
        <end position="15"/>
    </location>
</feature>
<feature type="compositionally biased region" description="Low complexity" evidence="6">
    <location>
        <begin position="305"/>
        <end position="315"/>
    </location>
</feature>
<dbReference type="STRING" id="215637.A0A4P9ZY22"/>
<dbReference type="Pfam" id="PF01363">
    <property type="entry name" value="FYVE"/>
    <property type="match status" value="1"/>
</dbReference>
<evidence type="ECO:0000256" key="5">
    <source>
        <dbReference type="SAM" id="Coils"/>
    </source>
</evidence>
<evidence type="ECO:0000256" key="1">
    <source>
        <dbReference type="ARBA" id="ARBA00022723"/>
    </source>
</evidence>
<proteinExistence type="predicted"/>
<dbReference type="InterPro" id="IPR013083">
    <property type="entry name" value="Znf_RING/FYVE/PHD"/>
</dbReference>
<dbReference type="InterPro" id="IPR017455">
    <property type="entry name" value="Znf_FYVE-rel"/>
</dbReference>
<evidence type="ECO:0000259" key="7">
    <source>
        <dbReference type="PROSITE" id="PS50178"/>
    </source>
</evidence>
<dbReference type="Gene3D" id="3.30.40.10">
    <property type="entry name" value="Zinc/RING finger domain, C3HC4 (zinc finger)"/>
    <property type="match status" value="1"/>
</dbReference>
<dbReference type="SUPFAM" id="SSF140125">
    <property type="entry name" value="Rabenosyn-5 Rab-binding domain-like"/>
    <property type="match status" value="1"/>
</dbReference>
<feature type="domain" description="FYVE-type" evidence="7">
    <location>
        <begin position="126"/>
        <end position="191"/>
    </location>
</feature>
<dbReference type="AlphaFoldDB" id="A0A4P9ZY22"/>
<feature type="coiled-coil region" evidence="5">
    <location>
        <begin position="419"/>
        <end position="479"/>
    </location>
</feature>
<feature type="region of interest" description="Disordered" evidence="6">
    <location>
        <begin position="1"/>
        <end position="45"/>
    </location>
</feature>
<evidence type="ECO:0000256" key="2">
    <source>
        <dbReference type="ARBA" id="ARBA00022771"/>
    </source>
</evidence>
<dbReference type="InterPro" id="IPR036531">
    <property type="entry name" value="Rbsn_Rab-bd_sf"/>
</dbReference>
<dbReference type="SUPFAM" id="SSF57903">
    <property type="entry name" value="FYVE/PHD zinc finger"/>
    <property type="match status" value="1"/>
</dbReference>
<dbReference type="GO" id="GO:0008270">
    <property type="term" value="F:zinc ion binding"/>
    <property type="evidence" value="ECO:0007669"/>
    <property type="project" value="UniProtKB-KW"/>
</dbReference>
<evidence type="ECO:0000256" key="3">
    <source>
        <dbReference type="ARBA" id="ARBA00022833"/>
    </source>
</evidence>
<protein>
    <submittedName>
        <fullName evidence="8">FYVE zinc finger-domain-containing protein</fullName>
    </submittedName>
</protein>
<feature type="compositionally biased region" description="Low complexity" evidence="6">
    <location>
        <begin position="341"/>
        <end position="359"/>
    </location>
</feature>
<dbReference type="Gene3D" id="4.10.860.20">
    <property type="entry name" value="Rabenosyn, Rab binding domain"/>
    <property type="match status" value="1"/>
</dbReference>
<keyword evidence="2 4" id="KW-0863">Zinc-finger</keyword>
<organism evidence="8 9">
    <name type="scientific">Dimargaris cristalligena</name>
    <dbReference type="NCBI Taxonomy" id="215637"/>
    <lineage>
        <taxon>Eukaryota</taxon>
        <taxon>Fungi</taxon>
        <taxon>Fungi incertae sedis</taxon>
        <taxon>Zoopagomycota</taxon>
        <taxon>Kickxellomycotina</taxon>
        <taxon>Dimargaritomycetes</taxon>
        <taxon>Dimargaritales</taxon>
        <taxon>Dimargaritaceae</taxon>
        <taxon>Dimargaris</taxon>
    </lineage>
</organism>
<accession>A0A4P9ZY22</accession>
<reference evidence="9" key="1">
    <citation type="journal article" date="2018" name="Nat. Microbiol.">
        <title>Leveraging single-cell genomics to expand the fungal tree of life.</title>
        <authorList>
            <person name="Ahrendt S.R."/>
            <person name="Quandt C.A."/>
            <person name="Ciobanu D."/>
            <person name="Clum A."/>
            <person name="Salamov A."/>
            <person name="Andreopoulos B."/>
            <person name="Cheng J.F."/>
            <person name="Woyke T."/>
            <person name="Pelin A."/>
            <person name="Henrissat B."/>
            <person name="Reynolds N.K."/>
            <person name="Benny G.L."/>
            <person name="Smith M.E."/>
            <person name="James T.Y."/>
            <person name="Grigoriev I.V."/>
        </authorList>
    </citation>
    <scope>NUCLEOTIDE SEQUENCE [LARGE SCALE GENOMIC DNA]</scope>
    <source>
        <strain evidence="9">RSA 468</strain>
    </source>
</reference>
<dbReference type="InterPro" id="IPR021565">
    <property type="entry name" value="Rbsn_Rab-bd"/>
</dbReference>
<dbReference type="SMART" id="SM00064">
    <property type="entry name" value="FYVE"/>
    <property type="match status" value="1"/>
</dbReference>
<evidence type="ECO:0000313" key="8">
    <source>
        <dbReference type="EMBL" id="RKP38635.1"/>
    </source>
</evidence>
<name>A0A4P9ZY22_9FUNG</name>
<evidence type="ECO:0000313" key="9">
    <source>
        <dbReference type="Proteomes" id="UP000268162"/>
    </source>
</evidence>
<keyword evidence="1" id="KW-0479">Metal-binding</keyword>
<dbReference type="Pfam" id="PF11464">
    <property type="entry name" value="Rbsn"/>
    <property type="match status" value="1"/>
</dbReference>